<feature type="compositionally biased region" description="Polar residues" evidence="1">
    <location>
        <begin position="11"/>
        <end position="23"/>
    </location>
</feature>
<evidence type="ECO:0000313" key="3">
    <source>
        <dbReference type="Proteomes" id="UP001341840"/>
    </source>
</evidence>
<name>A0ABU6UFF7_9FABA</name>
<proteinExistence type="predicted"/>
<comment type="caution">
    <text evidence="2">The sequence shown here is derived from an EMBL/GenBank/DDBJ whole genome shotgun (WGS) entry which is preliminary data.</text>
</comment>
<accession>A0ABU6UFF7</accession>
<dbReference type="Proteomes" id="UP001341840">
    <property type="component" value="Unassembled WGS sequence"/>
</dbReference>
<reference evidence="2 3" key="1">
    <citation type="journal article" date="2023" name="Plants (Basel)">
        <title>Bridging the Gap: Combining Genomics and Transcriptomics Approaches to Understand Stylosanthes scabra, an Orphan Legume from the Brazilian Caatinga.</title>
        <authorList>
            <person name="Ferreira-Neto J.R.C."/>
            <person name="da Silva M.D."/>
            <person name="Binneck E."/>
            <person name="de Melo N.F."/>
            <person name="da Silva R.H."/>
            <person name="de Melo A.L.T.M."/>
            <person name="Pandolfi V."/>
            <person name="Bustamante F.O."/>
            <person name="Brasileiro-Vidal A.C."/>
            <person name="Benko-Iseppon A.M."/>
        </authorList>
    </citation>
    <scope>NUCLEOTIDE SEQUENCE [LARGE SCALE GENOMIC DNA]</scope>
    <source>
        <tissue evidence="2">Leaves</tissue>
    </source>
</reference>
<evidence type="ECO:0000256" key="1">
    <source>
        <dbReference type="SAM" id="MobiDB-lite"/>
    </source>
</evidence>
<feature type="region of interest" description="Disordered" evidence="1">
    <location>
        <begin position="1"/>
        <end position="65"/>
    </location>
</feature>
<feature type="compositionally biased region" description="Low complexity" evidence="1">
    <location>
        <begin position="50"/>
        <end position="65"/>
    </location>
</feature>
<organism evidence="2 3">
    <name type="scientific">Stylosanthes scabra</name>
    <dbReference type="NCBI Taxonomy" id="79078"/>
    <lineage>
        <taxon>Eukaryota</taxon>
        <taxon>Viridiplantae</taxon>
        <taxon>Streptophyta</taxon>
        <taxon>Embryophyta</taxon>
        <taxon>Tracheophyta</taxon>
        <taxon>Spermatophyta</taxon>
        <taxon>Magnoliopsida</taxon>
        <taxon>eudicotyledons</taxon>
        <taxon>Gunneridae</taxon>
        <taxon>Pentapetalae</taxon>
        <taxon>rosids</taxon>
        <taxon>fabids</taxon>
        <taxon>Fabales</taxon>
        <taxon>Fabaceae</taxon>
        <taxon>Papilionoideae</taxon>
        <taxon>50 kb inversion clade</taxon>
        <taxon>dalbergioids sensu lato</taxon>
        <taxon>Dalbergieae</taxon>
        <taxon>Pterocarpus clade</taxon>
        <taxon>Stylosanthes</taxon>
    </lineage>
</organism>
<dbReference type="EMBL" id="JASCZI010121033">
    <property type="protein sequence ID" value="MED6159080.1"/>
    <property type="molecule type" value="Genomic_DNA"/>
</dbReference>
<sequence length="91" mass="9766">MNAPQVEKNETMNTQASATQTRVETVEYRSSAGQPQEQRKVEVVHQHHPNTNTNANAKTQTKTKTSGGILTDAAAAVSSTLQSAKDALSKD</sequence>
<protein>
    <submittedName>
        <fullName evidence="2">Uncharacterized protein</fullName>
    </submittedName>
</protein>
<gene>
    <name evidence="2" type="ORF">PIB30_039062</name>
</gene>
<evidence type="ECO:0000313" key="2">
    <source>
        <dbReference type="EMBL" id="MED6159080.1"/>
    </source>
</evidence>
<keyword evidence="3" id="KW-1185">Reference proteome</keyword>